<feature type="compositionally biased region" description="Polar residues" evidence="1">
    <location>
        <begin position="39"/>
        <end position="53"/>
    </location>
</feature>
<dbReference type="PANTHER" id="PTHR42057">
    <property type="entry name" value="F-BOX DOMAIN PROTEIN (AFU_ORTHOLOGUE AFUA_4G00200)"/>
    <property type="match status" value="1"/>
</dbReference>
<feature type="region of interest" description="Disordered" evidence="1">
    <location>
        <begin position="39"/>
        <end position="63"/>
    </location>
</feature>
<protein>
    <recommendedName>
        <fullName evidence="4">F-box domain-containing protein</fullName>
    </recommendedName>
</protein>
<name>A0AAE0ICR4_9PEZI</name>
<keyword evidence="3" id="KW-1185">Reference proteome</keyword>
<proteinExistence type="predicted"/>
<accession>A0AAE0ICR4</accession>
<dbReference type="PANTHER" id="PTHR42057:SF2">
    <property type="entry name" value="F-BOX DOMAIN PROTEIN (AFU_ORTHOLOGUE AFUA_4G00200)-RELATED"/>
    <property type="match status" value="1"/>
</dbReference>
<reference evidence="2" key="2">
    <citation type="submission" date="2023-06" db="EMBL/GenBank/DDBJ databases">
        <authorList>
            <consortium name="Lawrence Berkeley National Laboratory"/>
            <person name="Haridas S."/>
            <person name="Hensen N."/>
            <person name="Bonometti L."/>
            <person name="Westerberg I."/>
            <person name="Brannstrom I.O."/>
            <person name="Guillou S."/>
            <person name="Cros-Aarteil S."/>
            <person name="Calhoun S."/>
            <person name="Kuo A."/>
            <person name="Mondo S."/>
            <person name="Pangilinan J."/>
            <person name="Riley R."/>
            <person name="Labutti K."/>
            <person name="Andreopoulos B."/>
            <person name="Lipzen A."/>
            <person name="Chen C."/>
            <person name="Yanf M."/>
            <person name="Daum C."/>
            <person name="Ng V."/>
            <person name="Clum A."/>
            <person name="Steindorff A."/>
            <person name="Ohm R."/>
            <person name="Martin F."/>
            <person name="Silar P."/>
            <person name="Natvig D."/>
            <person name="Lalanne C."/>
            <person name="Gautier V."/>
            <person name="Ament-Velasquez S.L."/>
            <person name="Kruys A."/>
            <person name="Hutchinson M.I."/>
            <person name="Powell A.J."/>
            <person name="Barry K."/>
            <person name="Miller A.N."/>
            <person name="Grigoriev I.V."/>
            <person name="Debuchy R."/>
            <person name="Gladieux P."/>
            <person name="Thoren M.H."/>
            <person name="Johannesson H."/>
        </authorList>
    </citation>
    <scope>NUCLEOTIDE SEQUENCE</scope>
    <source>
        <strain evidence="2">CBS 118394</strain>
    </source>
</reference>
<dbReference type="EMBL" id="JAUEDM010000003">
    <property type="protein sequence ID" value="KAK3322738.1"/>
    <property type="molecule type" value="Genomic_DNA"/>
</dbReference>
<organism evidence="2 3">
    <name type="scientific">Apodospora peruviana</name>
    <dbReference type="NCBI Taxonomy" id="516989"/>
    <lineage>
        <taxon>Eukaryota</taxon>
        <taxon>Fungi</taxon>
        <taxon>Dikarya</taxon>
        <taxon>Ascomycota</taxon>
        <taxon>Pezizomycotina</taxon>
        <taxon>Sordariomycetes</taxon>
        <taxon>Sordariomycetidae</taxon>
        <taxon>Sordariales</taxon>
        <taxon>Lasiosphaeriaceae</taxon>
        <taxon>Apodospora</taxon>
    </lineage>
</organism>
<evidence type="ECO:0000313" key="2">
    <source>
        <dbReference type="EMBL" id="KAK3322738.1"/>
    </source>
</evidence>
<dbReference type="AlphaFoldDB" id="A0AAE0ICR4"/>
<sequence length="539" mass="61911">MNRLPVSRMRVKGSLYLLPIILGTSHQQININPQHYHNLNPRTMSSSQLQNNPPGEHGANASHVSGTRSLLNLAPEVVSNVIEQVDGNDTLKSLRLVNKSMDAHARRKLYEQVTLTPAHSAITRWQSIADSETLSLLPRHALIQTREDLDEHAQEGDPIDEMDDFCDALAALSKFPRLDSLELAFTNECQGVASDEHWYMDVNEDLSHRVEILERVFRAIKNRMDDDGVPRSKIRSLTLRNLQNAPIDTFTDSELFSAVMQQLDELHIGMIQEYNEHGPDHDYKCLELQTFPGHLVAKWLKPVAANLKALSLYSRNENWGCFPGYFDPSGISFPKLETLSLGYYTLTYDDQLDWILAQKSLTKLVMHRCMIAPLMRIDKENVREWKPSKQGWEELSSRRGGDDWCNEFRYRGTWSQFFDKIADGLPNLKEFCFEYPKSEGSYDFELRQIWSGKGYGVENRDFCGGAEAFAKRYVVFNNGILPTHWPEAKDDGEITDYFDPDDGEDQTANFHKEFLEEDQRSLERLLEKCRARREATDGK</sequence>
<evidence type="ECO:0000313" key="3">
    <source>
        <dbReference type="Proteomes" id="UP001283341"/>
    </source>
</evidence>
<evidence type="ECO:0000256" key="1">
    <source>
        <dbReference type="SAM" id="MobiDB-lite"/>
    </source>
</evidence>
<gene>
    <name evidence="2" type="ORF">B0H66DRAFT_555127</name>
</gene>
<evidence type="ECO:0008006" key="4">
    <source>
        <dbReference type="Google" id="ProtNLM"/>
    </source>
</evidence>
<comment type="caution">
    <text evidence="2">The sequence shown here is derived from an EMBL/GenBank/DDBJ whole genome shotgun (WGS) entry which is preliminary data.</text>
</comment>
<dbReference type="Proteomes" id="UP001283341">
    <property type="component" value="Unassembled WGS sequence"/>
</dbReference>
<reference evidence="2" key="1">
    <citation type="journal article" date="2023" name="Mol. Phylogenet. Evol.">
        <title>Genome-scale phylogeny and comparative genomics of the fungal order Sordariales.</title>
        <authorList>
            <person name="Hensen N."/>
            <person name="Bonometti L."/>
            <person name="Westerberg I."/>
            <person name="Brannstrom I.O."/>
            <person name="Guillou S."/>
            <person name="Cros-Aarteil S."/>
            <person name="Calhoun S."/>
            <person name="Haridas S."/>
            <person name="Kuo A."/>
            <person name="Mondo S."/>
            <person name="Pangilinan J."/>
            <person name="Riley R."/>
            <person name="LaButti K."/>
            <person name="Andreopoulos B."/>
            <person name="Lipzen A."/>
            <person name="Chen C."/>
            <person name="Yan M."/>
            <person name="Daum C."/>
            <person name="Ng V."/>
            <person name="Clum A."/>
            <person name="Steindorff A."/>
            <person name="Ohm R.A."/>
            <person name="Martin F."/>
            <person name="Silar P."/>
            <person name="Natvig D.O."/>
            <person name="Lalanne C."/>
            <person name="Gautier V."/>
            <person name="Ament-Velasquez S.L."/>
            <person name="Kruys A."/>
            <person name="Hutchinson M.I."/>
            <person name="Powell A.J."/>
            <person name="Barry K."/>
            <person name="Miller A.N."/>
            <person name="Grigoriev I.V."/>
            <person name="Debuchy R."/>
            <person name="Gladieux P."/>
            <person name="Hiltunen Thoren M."/>
            <person name="Johannesson H."/>
        </authorList>
    </citation>
    <scope>NUCLEOTIDE SEQUENCE</scope>
    <source>
        <strain evidence="2">CBS 118394</strain>
    </source>
</reference>